<dbReference type="Gene3D" id="3.90.1200.10">
    <property type="match status" value="1"/>
</dbReference>
<comment type="caution">
    <text evidence="2">The sequence shown here is derived from an EMBL/GenBank/DDBJ whole genome shotgun (WGS) entry which is preliminary data.</text>
</comment>
<protein>
    <submittedName>
        <fullName evidence="2">Macrolide 2'-phosphotransferase MphH</fullName>
    </submittedName>
</protein>
<dbReference type="InterPro" id="IPR051678">
    <property type="entry name" value="AGP_Transferase"/>
</dbReference>
<organism evidence="2 3">
    <name type="scientific">Nocardioides marinquilinus</name>
    <dbReference type="NCBI Taxonomy" id="1210400"/>
    <lineage>
        <taxon>Bacteria</taxon>
        <taxon>Bacillati</taxon>
        <taxon>Actinomycetota</taxon>
        <taxon>Actinomycetes</taxon>
        <taxon>Propionibacteriales</taxon>
        <taxon>Nocardioidaceae</taxon>
        <taxon>Nocardioides</taxon>
    </lineage>
</organism>
<dbReference type="SUPFAM" id="SSF56112">
    <property type="entry name" value="Protein kinase-like (PK-like)"/>
    <property type="match status" value="1"/>
</dbReference>
<accession>A0ABP9PSI0</accession>
<name>A0ABP9PSI0_9ACTN</name>
<dbReference type="PANTHER" id="PTHR21310">
    <property type="entry name" value="AMINOGLYCOSIDE PHOSPHOTRANSFERASE-RELATED-RELATED"/>
    <property type="match status" value="1"/>
</dbReference>
<dbReference type="RefSeq" id="WP_345458221.1">
    <property type="nucleotide sequence ID" value="NZ_BAABKG010000002.1"/>
</dbReference>
<dbReference type="Pfam" id="PF01636">
    <property type="entry name" value="APH"/>
    <property type="match status" value="1"/>
</dbReference>
<dbReference type="PANTHER" id="PTHR21310:SF15">
    <property type="entry name" value="AMINOGLYCOSIDE PHOSPHOTRANSFERASE DOMAIN-CONTAINING PROTEIN"/>
    <property type="match status" value="1"/>
</dbReference>
<dbReference type="InterPro" id="IPR002575">
    <property type="entry name" value="Aminoglycoside_PTrfase"/>
</dbReference>
<sequence length="258" mass="26783">MTDFADDGWDCRAVLVDGRWVDRTPRAADREPQLRREVALLPWLGPLLPLPVPDPVVVAESPLTVRHALLAGGPCPGTSSAHGAAVGGFLRALHGLDPAEAVRRGAPDASASHAARLAVVGRMRVDVLPLLPPRLVAAGTALLERVSVPPSDPRLTHGDLGPSHLRVVGERVTGVIDWGDAAVGDPAIDLAWTAFGAGPAFREALLAAYAPSPALLARGRDLHLLGPWHEVLHGLGPGDPSFVTSGLAGVVGRLEAPG</sequence>
<dbReference type="EMBL" id="BAABKG010000002">
    <property type="protein sequence ID" value="GAA5148342.1"/>
    <property type="molecule type" value="Genomic_DNA"/>
</dbReference>
<keyword evidence="3" id="KW-1185">Reference proteome</keyword>
<proteinExistence type="predicted"/>
<evidence type="ECO:0000259" key="1">
    <source>
        <dbReference type="Pfam" id="PF01636"/>
    </source>
</evidence>
<dbReference type="Proteomes" id="UP001500221">
    <property type="component" value="Unassembled WGS sequence"/>
</dbReference>
<dbReference type="Gene3D" id="3.30.200.20">
    <property type="entry name" value="Phosphorylase Kinase, domain 1"/>
    <property type="match status" value="1"/>
</dbReference>
<evidence type="ECO:0000313" key="3">
    <source>
        <dbReference type="Proteomes" id="UP001500221"/>
    </source>
</evidence>
<feature type="domain" description="Aminoglycoside phosphotransferase" evidence="1">
    <location>
        <begin position="7"/>
        <end position="215"/>
    </location>
</feature>
<reference evidence="3" key="1">
    <citation type="journal article" date="2019" name="Int. J. Syst. Evol. Microbiol.">
        <title>The Global Catalogue of Microorganisms (GCM) 10K type strain sequencing project: providing services to taxonomists for standard genome sequencing and annotation.</title>
        <authorList>
            <consortium name="The Broad Institute Genomics Platform"/>
            <consortium name="The Broad Institute Genome Sequencing Center for Infectious Disease"/>
            <person name="Wu L."/>
            <person name="Ma J."/>
        </authorList>
    </citation>
    <scope>NUCLEOTIDE SEQUENCE [LARGE SCALE GENOMIC DNA]</scope>
    <source>
        <strain evidence="3">JCM 18459</strain>
    </source>
</reference>
<dbReference type="InterPro" id="IPR011009">
    <property type="entry name" value="Kinase-like_dom_sf"/>
</dbReference>
<gene>
    <name evidence="2" type="primary">mphH</name>
    <name evidence="2" type="ORF">GCM10023340_22090</name>
</gene>
<evidence type="ECO:0000313" key="2">
    <source>
        <dbReference type="EMBL" id="GAA5148342.1"/>
    </source>
</evidence>